<protein>
    <submittedName>
        <fullName evidence="1">Uncharacterized protein</fullName>
    </submittedName>
</protein>
<reference evidence="1" key="1">
    <citation type="submission" date="2022-03" db="EMBL/GenBank/DDBJ databases">
        <title>Aurantimonas Liuensis sp. Nov., isolated from the hadal seawater of the Mariana Trench.</title>
        <authorList>
            <person name="Liu R."/>
        </authorList>
    </citation>
    <scope>NUCLEOTIDE SEQUENCE</scope>
    <source>
        <strain evidence="1">LRZ36</strain>
    </source>
</reference>
<dbReference type="Proteomes" id="UP001155220">
    <property type="component" value="Unassembled WGS sequence"/>
</dbReference>
<name>A0A9X2H404_9HYPH</name>
<proteinExistence type="predicted"/>
<comment type="caution">
    <text evidence="1">The sequence shown here is derived from an EMBL/GenBank/DDBJ whole genome shotgun (WGS) entry which is preliminary data.</text>
</comment>
<evidence type="ECO:0000313" key="2">
    <source>
        <dbReference type="Proteomes" id="UP001155220"/>
    </source>
</evidence>
<evidence type="ECO:0000313" key="1">
    <source>
        <dbReference type="EMBL" id="MCP3054847.1"/>
    </source>
</evidence>
<dbReference type="EMBL" id="JALHBS010000035">
    <property type="protein sequence ID" value="MCP3054847.1"/>
    <property type="molecule type" value="Genomic_DNA"/>
</dbReference>
<keyword evidence="2" id="KW-1185">Reference proteome</keyword>
<dbReference type="AlphaFoldDB" id="A0A9X2H404"/>
<organism evidence="1 2">
    <name type="scientific">Aurantimonas marianensis</name>
    <dbReference type="NCBI Taxonomy" id="2920428"/>
    <lineage>
        <taxon>Bacteria</taxon>
        <taxon>Pseudomonadati</taxon>
        <taxon>Pseudomonadota</taxon>
        <taxon>Alphaproteobacteria</taxon>
        <taxon>Hyphomicrobiales</taxon>
        <taxon>Aurantimonadaceae</taxon>
        <taxon>Aurantimonas</taxon>
    </lineage>
</organism>
<dbReference type="RefSeq" id="WP_253963713.1">
    <property type="nucleotide sequence ID" value="NZ_JALHBS010000035.1"/>
</dbReference>
<sequence length="75" mass="8293">MRIKVRLARFRLGTAASRVSAAALDKGRRSRDAPLRQSLPSTSRILNVPEAWSMLHAEVFGKTRSTGTLTKKARS</sequence>
<gene>
    <name evidence="1" type="ORF">MJ956_06745</name>
</gene>
<accession>A0A9X2H404</accession>